<reference evidence="1" key="1">
    <citation type="submission" date="2020-04" db="EMBL/GenBank/DDBJ databases">
        <authorList>
            <person name="Chiriac C."/>
            <person name="Salcher M."/>
            <person name="Ghai R."/>
            <person name="Kavagutti S V."/>
        </authorList>
    </citation>
    <scope>NUCLEOTIDE SEQUENCE</scope>
</reference>
<dbReference type="EMBL" id="LR796142">
    <property type="protein sequence ID" value="CAB4121034.1"/>
    <property type="molecule type" value="Genomic_DNA"/>
</dbReference>
<sequence length="69" mass="7676">MKEDTTPIDPTWMNKTGGYASFMTLRDHYAGLAMLSMNNRKDYDDAPAIAIAIDSYTLADAMLKAREGK</sequence>
<protein>
    <submittedName>
        <fullName evidence="1">Uncharacterized protein</fullName>
    </submittedName>
</protein>
<evidence type="ECO:0000313" key="1">
    <source>
        <dbReference type="EMBL" id="CAB4121034.1"/>
    </source>
</evidence>
<gene>
    <name evidence="1" type="ORF">UFOVP10_11</name>
</gene>
<proteinExistence type="predicted"/>
<organism evidence="1">
    <name type="scientific">uncultured Caudovirales phage</name>
    <dbReference type="NCBI Taxonomy" id="2100421"/>
    <lineage>
        <taxon>Viruses</taxon>
        <taxon>Duplodnaviria</taxon>
        <taxon>Heunggongvirae</taxon>
        <taxon>Uroviricota</taxon>
        <taxon>Caudoviricetes</taxon>
        <taxon>Peduoviridae</taxon>
        <taxon>Maltschvirus</taxon>
        <taxon>Maltschvirus maltsch</taxon>
    </lineage>
</organism>
<accession>A0A6J5KGE8</accession>
<name>A0A6J5KGE8_9CAUD</name>